<keyword evidence="4" id="KW-1185">Reference proteome</keyword>
<feature type="region of interest" description="Disordered" evidence="1">
    <location>
        <begin position="204"/>
        <end position="273"/>
    </location>
</feature>
<dbReference type="Pfam" id="PF08595">
    <property type="entry name" value="RXT2_N"/>
    <property type="match status" value="1"/>
</dbReference>
<sequence length="345" mass="37580">MDSLAPIGFTPHNRGQKLRPGAERVHRGRRLWTHTTGDLSTAIAAQASARAVVIDSQGMLSVPPTTTITTTTRLDLAANTPASRPRASGGPSGEGTPAVTEAGAATAMGVDGEFEDDPDEDIAAINERVMRPLTLRENILQRPSVRWTLEKNNYLTVLAANFLDALVKENQLNVRIRQFLAYLLSDDPKYTRPVGFPAMEPVEDQHQHRHNSNSNIHVNGSANGGSQPSTATAASSSSSNGPAKGSGSTAQPITNEYVTAPKPPAEDPTTTLPIDPAQREELVFKVQQSLTASDEYIYRLRTIRARIIQVLKQRTQVCRRLRWMAKRDGHFRNSRSGDESNSESA</sequence>
<accession>A0A4P9ZWS8</accession>
<dbReference type="InterPro" id="IPR013904">
    <property type="entry name" value="RXT2_N"/>
</dbReference>
<reference evidence="4" key="1">
    <citation type="journal article" date="2018" name="Nat. Microbiol.">
        <title>Leveraging single-cell genomics to expand the fungal tree of life.</title>
        <authorList>
            <person name="Ahrendt S.R."/>
            <person name="Quandt C.A."/>
            <person name="Ciobanu D."/>
            <person name="Clum A."/>
            <person name="Salamov A."/>
            <person name="Andreopoulos B."/>
            <person name="Cheng J.F."/>
            <person name="Woyke T."/>
            <person name="Pelin A."/>
            <person name="Henrissat B."/>
            <person name="Reynolds N.K."/>
            <person name="Benny G.L."/>
            <person name="Smith M.E."/>
            <person name="James T.Y."/>
            <person name="Grigoriev I.V."/>
        </authorList>
    </citation>
    <scope>NUCLEOTIDE SEQUENCE [LARGE SCALE GENOMIC DNA]</scope>
    <source>
        <strain evidence="4">RSA 468</strain>
    </source>
</reference>
<evidence type="ECO:0000256" key="1">
    <source>
        <dbReference type="SAM" id="MobiDB-lite"/>
    </source>
</evidence>
<dbReference type="AlphaFoldDB" id="A0A4P9ZWS8"/>
<evidence type="ECO:0000313" key="4">
    <source>
        <dbReference type="Proteomes" id="UP000268162"/>
    </source>
</evidence>
<name>A0A4P9ZWS8_9FUNG</name>
<protein>
    <recommendedName>
        <fullName evidence="2">Transcriptional regulatory protein RXT2 N-terminal domain-containing protein</fullName>
    </recommendedName>
</protein>
<organism evidence="3 4">
    <name type="scientific">Dimargaris cristalligena</name>
    <dbReference type="NCBI Taxonomy" id="215637"/>
    <lineage>
        <taxon>Eukaryota</taxon>
        <taxon>Fungi</taxon>
        <taxon>Fungi incertae sedis</taxon>
        <taxon>Zoopagomycota</taxon>
        <taxon>Kickxellomycotina</taxon>
        <taxon>Dimargaritomycetes</taxon>
        <taxon>Dimargaritales</taxon>
        <taxon>Dimargaritaceae</taxon>
        <taxon>Dimargaris</taxon>
    </lineage>
</organism>
<proteinExistence type="predicted"/>
<dbReference type="Proteomes" id="UP000268162">
    <property type="component" value="Unassembled WGS sequence"/>
</dbReference>
<feature type="domain" description="Transcriptional regulatory protein RXT2 N-terminal" evidence="2">
    <location>
        <begin position="13"/>
        <end position="184"/>
    </location>
</feature>
<evidence type="ECO:0000259" key="2">
    <source>
        <dbReference type="Pfam" id="PF08595"/>
    </source>
</evidence>
<feature type="compositionally biased region" description="Polar residues" evidence="1">
    <location>
        <begin position="212"/>
        <end position="221"/>
    </location>
</feature>
<dbReference type="EMBL" id="ML002535">
    <property type="protein sequence ID" value="RKP37150.1"/>
    <property type="molecule type" value="Genomic_DNA"/>
</dbReference>
<evidence type="ECO:0000313" key="3">
    <source>
        <dbReference type="EMBL" id="RKP37150.1"/>
    </source>
</evidence>
<feature type="region of interest" description="Disordered" evidence="1">
    <location>
        <begin position="75"/>
        <end position="99"/>
    </location>
</feature>
<feature type="region of interest" description="Disordered" evidence="1">
    <location>
        <begin position="1"/>
        <end position="25"/>
    </location>
</feature>
<gene>
    <name evidence="3" type="ORF">BJ085DRAFT_31071</name>
</gene>
<feature type="compositionally biased region" description="Low complexity" evidence="1">
    <location>
        <begin position="224"/>
        <end position="248"/>
    </location>
</feature>